<reference evidence="3" key="1">
    <citation type="submission" date="2025-08" db="UniProtKB">
        <authorList>
            <consortium name="RefSeq"/>
        </authorList>
    </citation>
    <scope>IDENTIFICATION</scope>
</reference>
<dbReference type="Proteomes" id="UP000694863">
    <property type="component" value="Unplaced"/>
</dbReference>
<dbReference type="GeneID" id="115870133"/>
<feature type="compositionally biased region" description="Basic and acidic residues" evidence="1">
    <location>
        <begin position="11"/>
        <end position="21"/>
    </location>
</feature>
<evidence type="ECO:0000313" key="2">
    <source>
        <dbReference type="Proteomes" id="UP000694863"/>
    </source>
</evidence>
<dbReference type="RefSeq" id="XP_030741942.1">
    <property type="nucleotide sequence ID" value="XM_030886082.1"/>
</dbReference>
<proteinExistence type="predicted"/>
<evidence type="ECO:0000256" key="1">
    <source>
        <dbReference type="SAM" id="MobiDB-lite"/>
    </source>
</evidence>
<protein>
    <submittedName>
        <fullName evidence="3">NADH dehydrogenase [ubiquinone] 1 alpha subcomplex subunit 5-like</fullName>
    </submittedName>
</protein>
<feature type="region of interest" description="Disordered" evidence="1">
    <location>
        <begin position="1"/>
        <end position="21"/>
    </location>
</feature>
<accession>A0ABM1VKE0</accession>
<organism evidence="2 3">
    <name type="scientific">Echinops telfairi</name>
    <name type="common">Lesser hedgehog tenrec</name>
    <dbReference type="NCBI Taxonomy" id="9371"/>
    <lineage>
        <taxon>Eukaryota</taxon>
        <taxon>Metazoa</taxon>
        <taxon>Chordata</taxon>
        <taxon>Craniata</taxon>
        <taxon>Vertebrata</taxon>
        <taxon>Euteleostomi</taxon>
        <taxon>Mammalia</taxon>
        <taxon>Eutheria</taxon>
        <taxon>Afrotheria</taxon>
        <taxon>Tenrecidae</taxon>
        <taxon>Tenrecinae</taxon>
        <taxon>Echinops</taxon>
    </lineage>
</organism>
<name>A0ABM1VKE0_ECHTE</name>
<gene>
    <name evidence="3" type="primary">LOC115870133</name>
</gene>
<sequence>MGLEGLVACDSPHERPDGKKLKDHIQGGRIEEGILQAAEELSLARKMIQWKPRAP</sequence>
<keyword evidence="2" id="KW-1185">Reference proteome</keyword>
<evidence type="ECO:0000313" key="3">
    <source>
        <dbReference type="RefSeq" id="XP_030741942.1"/>
    </source>
</evidence>